<proteinExistence type="predicted"/>
<dbReference type="InterPro" id="IPR005025">
    <property type="entry name" value="FMN_Rdtase-like_dom"/>
</dbReference>
<dbReference type="Proteomes" id="UP000199202">
    <property type="component" value="Unassembled WGS sequence"/>
</dbReference>
<name>A0A1G8BPQ3_9ACTN</name>
<evidence type="ECO:0000313" key="3">
    <source>
        <dbReference type="EMBL" id="SDH35207.1"/>
    </source>
</evidence>
<feature type="region of interest" description="Disordered" evidence="1">
    <location>
        <begin position="106"/>
        <end position="159"/>
    </location>
</feature>
<dbReference type="PANTHER" id="PTHR30543">
    <property type="entry name" value="CHROMATE REDUCTASE"/>
    <property type="match status" value="1"/>
</dbReference>
<feature type="domain" description="NADPH-dependent FMN reductase-like" evidence="2">
    <location>
        <begin position="51"/>
        <end position="104"/>
    </location>
</feature>
<dbReference type="InterPro" id="IPR050712">
    <property type="entry name" value="NAD(P)H-dep_reductase"/>
</dbReference>
<accession>A0A1G8BPQ3</accession>
<dbReference type="GO" id="GO:0016491">
    <property type="term" value="F:oxidoreductase activity"/>
    <property type="evidence" value="ECO:0007669"/>
    <property type="project" value="InterPro"/>
</dbReference>
<dbReference type="GO" id="GO:0010181">
    <property type="term" value="F:FMN binding"/>
    <property type="evidence" value="ECO:0007669"/>
    <property type="project" value="TreeGrafter"/>
</dbReference>
<keyword evidence="4" id="KW-1185">Reference proteome</keyword>
<reference evidence="3 4" key="1">
    <citation type="submission" date="2016-10" db="EMBL/GenBank/DDBJ databases">
        <authorList>
            <person name="de Groot N.N."/>
        </authorList>
    </citation>
    <scope>NUCLEOTIDE SEQUENCE [LARGE SCALE GENOMIC DNA]</scope>
    <source>
        <strain evidence="3 4">CGMCC 4.6533</strain>
    </source>
</reference>
<dbReference type="SUPFAM" id="SSF52218">
    <property type="entry name" value="Flavoproteins"/>
    <property type="match status" value="1"/>
</dbReference>
<evidence type="ECO:0000256" key="1">
    <source>
        <dbReference type="SAM" id="MobiDB-lite"/>
    </source>
</evidence>
<dbReference type="Gene3D" id="3.40.50.360">
    <property type="match status" value="1"/>
</dbReference>
<dbReference type="InterPro" id="IPR029039">
    <property type="entry name" value="Flavoprotein-like_sf"/>
</dbReference>
<evidence type="ECO:0000259" key="2">
    <source>
        <dbReference type="Pfam" id="PF03358"/>
    </source>
</evidence>
<feature type="compositionally biased region" description="Low complexity" evidence="1">
    <location>
        <begin position="106"/>
        <end position="134"/>
    </location>
</feature>
<protein>
    <submittedName>
        <fullName evidence="3">NADPH-dependent FMN reductase</fullName>
    </submittedName>
</protein>
<dbReference type="AlphaFoldDB" id="A0A1G8BPQ3"/>
<evidence type="ECO:0000313" key="4">
    <source>
        <dbReference type="Proteomes" id="UP000199202"/>
    </source>
</evidence>
<dbReference type="STRING" id="633440.SAMN05421869_10288"/>
<gene>
    <name evidence="3" type="ORF">SAMN05421869_10288</name>
</gene>
<organism evidence="3 4">
    <name type="scientific">Nonomuraea jiangxiensis</name>
    <dbReference type="NCBI Taxonomy" id="633440"/>
    <lineage>
        <taxon>Bacteria</taxon>
        <taxon>Bacillati</taxon>
        <taxon>Actinomycetota</taxon>
        <taxon>Actinomycetes</taxon>
        <taxon>Streptosporangiales</taxon>
        <taxon>Streptosporangiaceae</taxon>
        <taxon>Nonomuraea</taxon>
    </lineage>
</organism>
<dbReference type="PANTHER" id="PTHR30543:SF21">
    <property type="entry name" value="NAD(P)H-DEPENDENT FMN REDUCTASE LOT6"/>
    <property type="match status" value="1"/>
</dbReference>
<dbReference type="EMBL" id="FNDJ01000002">
    <property type="protein sequence ID" value="SDH35207.1"/>
    <property type="molecule type" value="Genomic_DNA"/>
</dbReference>
<dbReference type="GO" id="GO:0005829">
    <property type="term" value="C:cytosol"/>
    <property type="evidence" value="ECO:0007669"/>
    <property type="project" value="TreeGrafter"/>
</dbReference>
<sequence length="207" mass="22261">MNSEGQPVQISPDGPLGDAAWAKQRLSRATQSLPNGYLIPARRGGSAAMSQYDRRQTRSWAEKIASFDAYVFVTPEYNHSNSGALKNAIGFLYAEWNNKAAAPLPELGPEARTAPSSASSSSSSVQHSIRSSISHSRRMSRTPSPGPPTRARRNMGRNRPATDWYVAPVMATQRAGDITLCYVAAGLPTEPMATSHNPGYRALLCGG</sequence>
<dbReference type="Pfam" id="PF03358">
    <property type="entry name" value="FMN_red"/>
    <property type="match status" value="1"/>
</dbReference>